<feature type="domain" description="YrdC-like" evidence="2">
    <location>
        <begin position="134"/>
        <end position="343"/>
    </location>
</feature>
<evidence type="ECO:0000259" key="2">
    <source>
        <dbReference type="PROSITE" id="PS51163"/>
    </source>
</evidence>
<dbReference type="PANTHER" id="PTHR42828:SF3">
    <property type="entry name" value="THREONYLCARBAMOYL-AMP SYNTHASE"/>
    <property type="match status" value="1"/>
</dbReference>
<dbReference type="Pfam" id="PF01300">
    <property type="entry name" value="Sua5_yciO_yrdC"/>
    <property type="match status" value="1"/>
</dbReference>
<sequence>MAGTKLCGGDTAFLLRSHSHSHLHSLEAATRRAAPFPGRVSSLSPKPKPSRFRIVAMTVKRSPKRLKYSAPRFTKEGGLMYVEADPSGADSWKLEPVVELLKEGAVGVVPTDTLYATAICLSRSVSYFKAVFDIIVLCIFIRVVTGEGWEAIVVNLYFRMLRGYAIVCDLKSHSAIERLRRIKNVEPSKPLSILCRSLRDIDTYTTGFPRGDGQGHANIFRAVKHCLPGPYTFILTASKEVPKKCVRYGTTTAKYSLRKHVGVRIPNDAICQAILQKMDAPLISTSVKWLKDNEWMVDPVVIADTYGPEGLDFVVDGGVRVAEPSTVVDMTGTYPKIIRQGKGPKLYWMEEGDANSTAIEDLIPSAT</sequence>
<dbReference type="InterPro" id="IPR017945">
    <property type="entry name" value="DHBP_synth_RibB-like_a/b_dom"/>
</dbReference>
<accession>A0AAP0MRH3</accession>
<dbReference type="PROSITE" id="PS51163">
    <property type="entry name" value="YRDC"/>
    <property type="match status" value="1"/>
</dbReference>
<dbReference type="Proteomes" id="UP001428341">
    <property type="component" value="Unassembled WGS sequence"/>
</dbReference>
<dbReference type="EMBL" id="JBCGBO010000002">
    <property type="protein sequence ID" value="KAK9221918.1"/>
    <property type="molecule type" value="Genomic_DNA"/>
</dbReference>
<comment type="caution">
    <text evidence="3">The sequence shown here is derived from an EMBL/GenBank/DDBJ whole genome shotgun (WGS) entry which is preliminary data.</text>
</comment>
<protein>
    <recommendedName>
        <fullName evidence="1">Threonylcarbamoyl-AMP synthase</fullName>
    </recommendedName>
</protein>
<dbReference type="Gene3D" id="3.90.870.10">
    <property type="entry name" value="DHBP synthase"/>
    <property type="match status" value="1"/>
</dbReference>
<proteinExistence type="predicted"/>
<evidence type="ECO:0000256" key="1">
    <source>
        <dbReference type="ARBA" id="ARBA00015492"/>
    </source>
</evidence>
<dbReference type="InterPro" id="IPR052532">
    <property type="entry name" value="SUA5_domain"/>
</dbReference>
<name>A0AAP0MRH3_9ROSI</name>
<dbReference type="SUPFAM" id="SSF55821">
    <property type="entry name" value="YrdC/RibB"/>
    <property type="match status" value="1"/>
</dbReference>
<gene>
    <name evidence="3" type="ORF">WN944_010349</name>
</gene>
<organism evidence="3 4">
    <name type="scientific">Citrus x changshan-huyou</name>
    <dbReference type="NCBI Taxonomy" id="2935761"/>
    <lineage>
        <taxon>Eukaryota</taxon>
        <taxon>Viridiplantae</taxon>
        <taxon>Streptophyta</taxon>
        <taxon>Embryophyta</taxon>
        <taxon>Tracheophyta</taxon>
        <taxon>Spermatophyta</taxon>
        <taxon>Magnoliopsida</taxon>
        <taxon>eudicotyledons</taxon>
        <taxon>Gunneridae</taxon>
        <taxon>Pentapetalae</taxon>
        <taxon>rosids</taxon>
        <taxon>malvids</taxon>
        <taxon>Sapindales</taxon>
        <taxon>Rutaceae</taxon>
        <taxon>Aurantioideae</taxon>
        <taxon>Citrus</taxon>
    </lineage>
</organism>
<dbReference type="PANTHER" id="PTHR42828">
    <property type="entry name" value="DHBP SYNTHASE RIBB-LIKE ALPHA/BETA DOMAIN-CONTAINING PROTEIN"/>
    <property type="match status" value="1"/>
</dbReference>
<dbReference type="InterPro" id="IPR006070">
    <property type="entry name" value="Sua5-like_dom"/>
</dbReference>
<keyword evidence="4" id="KW-1185">Reference proteome</keyword>
<evidence type="ECO:0000313" key="3">
    <source>
        <dbReference type="EMBL" id="KAK9221918.1"/>
    </source>
</evidence>
<dbReference type="AlphaFoldDB" id="A0AAP0MRH3"/>
<evidence type="ECO:0000313" key="4">
    <source>
        <dbReference type="Proteomes" id="UP001428341"/>
    </source>
</evidence>
<dbReference type="GO" id="GO:0003725">
    <property type="term" value="F:double-stranded RNA binding"/>
    <property type="evidence" value="ECO:0007669"/>
    <property type="project" value="InterPro"/>
</dbReference>
<reference evidence="3 4" key="1">
    <citation type="submission" date="2024-05" db="EMBL/GenBank/DDBJ databases">
        <title>Haplotype-resolved chromosome-level genome assembly of Huyou (Citrus changshanensis).</title>
        <authorList>
            <person name="Miao C."/>
            <person name="Chen W."/>
            <person name="Wu Y."/>
            <person name="Wang L."/>
            <person name="Zhao S."/>
            <person name="Grierson D."/>
            <person name="Xu C."/>
            <person name="Chen K."/>
        </authorList>
    </citation>
    <scope>NUCLEOTIDE SEQUENCE [LARGE SCALE GENOMIC DNA]</scope>
    <source>
        <strain evidence="3">01-14</strain>
        <tissue evidence="3">Leaf</tissue>
    </source>
</reference>